<protein>
    <recommendedName>
        <fullName evidence="3">Transposable element protein</fullName>
    </recommendedName>
</protein>
<evidence type="ECO:0008006" key="3">
    <source>
        <dbReference type="Google" id="ProtNLM"/>
    </source>
</evidence>
<dbReference type="AlphaFoldDB" id="A0AAD4WEP2"/>
<name>A0AAD4WEP2_PRUDU</name>
<dbReference type="PANTHER" id="PTHR11439:SF496">
    <property type="entry name" value="RNA-DIRECTED DNA POLYMERASE"/>
    <property type="match status" value="1"/>
</dbReference>
<comment type="caution">
    <text evidence="1">The sequence shown here is derived from an EMBL/GenBank/DDBJ whole genome shotgun (WGS) entry which is preliminary data.</text>
</comment>
<evidence type="ECO:0000313" key="2">
    <source>
        <dbReference type="Proteomes" id="UP001054821"/>
    </source>
</evidence>
<keyword evidence="2" id="KW-1185">Reference proteome</keyword>
<reference evidence="1 2" key="1">
    <citation type="journal article" date="2022" name="G3 (Bethesda)">
        <title>Whole-genome sequence and methylome profiling of the almond [Prunus dulcis (Mill.) D.A. Webb] cultivar 'Nonpareil'.</title>
        <authorList>
            <person name="D'Amico-Willman K.M."/>
            <person name="Ouma W.Z."/>
            <person name="Meulia T."/>
            <person name="Sideli G.M."/>
            <person name="Gradziel T.M."/>
            <person name="Fresnedo-Ramirez J."/>
        </authorList>
    </citation>
    <scope>NUCLEOTIDE SEQUENCE [LARGE SCALE GENOMIC DNA]</scope>
    <source>
        <strain evidence="1">Clone GOH B32 T37-40</strain>
    </source>
</reference>
<dbReference type="PANTHER" id="PTHR11439">
    <property type="entry name" value="GAG-POL-RELATED RETROTRANSPOSON"/>
    <property type="match status" value="1"/>
</dbReference>
<proteinExistence type="predicted"/>
<dbReference type="Proteomes" id="UP001054821">
    <property type="component" value="Chromosome 2"/>
</dbReference>
<accession>A0AAD4WEP2</accession>
<dbReference type="CDD" id="cd09272">
    <property type="entry name" value="RNase_HI_RT_Ty1"/>
    <property type="match status" value="1"/>
</dbReference>
<sequence length="304" mass="34832">MQLRRSDRTRRSTAILDYVYLQEADFDIGDEADPTSFKEAMESLNADKWRKAKLNELESMKNNQLKEYCPKNKEDEDEMRNKQYASLVGSIMYAKVCTMPHLALCISKMGRFQSNPGMQHWIAGKKILRYMHKTKAYMLICNARGYADANLRKAEDDYISTSGFLFKIAGAAVAWKSAKQYGVSSSTMFSEYIACYEATSHAVWLRNFIKDIKVGDSISRPILIYNDNTTIVFHCMNNKMSSGPQHIDKKYLTVKEEVADKLVIFDHIRTQDVIADPFTKFLPSEAFPRHVESMGLFPNFDAAI</sequence>
<dbReference type="EMBL" id="JAJFAZ020000002">
    <property type="protein sequence ID" value="KAI5342135.1"/>
    <property type="molecule type" value="Genomic_DNA"/>
</dbReference>
<gene>
    <name evidence="1" type="ORF">L3X38_010010</name>
</gene>
<organism evidence="1 2">
    <name type="scientific">Prunus dulcis</name>
    <name type="common">Almond</name>
    <name type="synonym">Amygdalus dulcis</name>
    <dbReference type="NCBI Taxonomy" id="3755"/>
    <lineage>
        <taxon>Eukaryota</taxon>
        <taxon>Viridiplantae</taxon>
        <taxon>Streptophyta</taxon>
        <taxon>Embryophyta</taxon>
        <taxon>Tracheophyta</taxon>
        <taxon>Spermatophyta</taxon>
        <taxon>Magnoliopsida</taxon>
        <taxon>eudicotyledons</taxon>
        <taxon>Gunneridae</taxon>
        <taxon>Pentapetalae</taxon>
        <taxon>rosids</taxon>
        <taxon>fabids</taxon>
        <taxon>Rosales</taxon>
        <taxon>Rosaceae</taxon>
        <taxon>Amygdaloideae</taxon>
        <taxon>Amygdaleae</taxon>
        <taxon>Prunus</taxon>
    </lineage>
</organism>
<evidence type="ECO:0000313" key="1">
    <source>
        <dbReference type="EMBL" id="KAI5342135.1"/>
    </source>
</evidence>